<evidence type="ECO:0000313" key="1">
    <source>
        <dbReference type="EMBL" id="OLP94027.1"/>
    </source>
</evidence>
<accession>A0A1Q9DFQ3</accession>
<gene>
    <name evidence="1" type="primary">TY5A</name>
    <name evidence="1" type="ORF">AK812_SmicGene23985</name>
</gene>
<evidence type="ECO:0000313" key="2">
    <source>
        <dbReference type="Proteomes" id="UP000186817"/>
    </source>
</evidence>
<name>A0A1Q9DFQ3_SYMMI</name>
<dbReference type="EMBL" id="LSRX01000561">
    <property type="protein sequence ID" value="OLP94027.1"/>
    <property type="molecule type" value="Genomic_DNA"/>
</dbReference>
<protein>
    <submittedName>
        <fullName evidence="1">Putative transposon protein</fullName>
    </submittedName>
</protein>
<dbReference type="InterPro" id="IPR043502">
    <property type="entry name" value="DNA/RNA_pol_sf"/>
</dbReference>
<sequence length="642" mass="70813">MWPAAIMTVAMQQRGERLGMLTKLLAPFGHDVLAKEKRFHQQRADVDSDWKKYKYLGLSSTTPGAHVLVRQVGERYQFMHTRGVRVGAEDPPEVLPPLRVDEPPSPRCWELTVGHQSPWIHSPHEVSFTAMPSEAMYVRKLEQSFTTGIEAVLDGLTAPLGVVHLVDPGEARQHIDRWVPSLEKELAALEPAIQRFVQDDELHQQLQSQGGVIELPAKVVYTVKPPNQGALETEASMNAPSMSRQERETHLYRRKSRIVACGNMTEPSSWELYAAGATSEVLRIIIAETSFRAWALGVLDIVAAFLGTPMPPPDQFPPVIVRPPGVLKLRGLAAPRELWLLRRALYGLALPEAEQCDGNVWMLQKVDEQNPEVKGYILVYVDDILLAMPLALMRAVASKLQDTWNTSPLCVASKETPVKFLGLDVVAVDGGFFVTQETYVDELARIHNPHPPAVTPLTREECSFELISSDVPPTPELTLECQQRAGELLWLSQRSRPDIAFTSALVSSLSTRAPARAIRVAQRALRYVVSTRSSGILFVSHSEDSLDVYTDASFAPEGTKSHTGYAVFYRNVPVLWRSARQGLITLSTAESEHIALQEGAVAGFSVRALIQSLLLPVSTPVLHCDSTAALAIQAVAAVARVT</sequence>
<reference evidence="1 2" key="1">
    <citation type="submission" date="2016-02" db="EMBL/GenBank/DDBJ databases">
        <title>Genome analysis of coral dinoflagellate symbionts highlights evolutionary adaptations to a symbiotic lifestyle.</title>
        <authorList>
            <person name="Aranda M."/>
            <person name="Li Y."/>
            <person name="Liew Y.J."/>
            <person name="Baumgarten S."/>
            <person name="Simakov O."/>
            <person name="Wilson M."/>
            <person name="Piel J."/>
            <person name="Ashoor H."/>
            <person name="Bougouffa S."/>
            <person name="Bajic V.B."/>
            <person name="Ryu T."/>
            <person name="Ravasi T."/>
            <person name="Bayer T."/>
            <person name="Micklem G."/>
            <person name="Kim H."/>
            <person name="Bhak J."/>
            <person name="Lajeunesse T.C."/>
            <person name="Voolstra C.R."/>
        </authorList>
    </citation>
    <scope>NUCLEOTIDE SEQUENCE [LARGE SCALE GENOMIC DNA]</scope>
    <source>
        <strain evidence="1 2">CCMP2467</strain>
    </source>
</reference>
<dbReference type="Proteomes" id="UP000186817">
    <property type="component" value="Unassembled WGS sequence"/>
</dbReference>
<organism evidence="1 2">
    <name type="scientific">Symbiodinium microadriaticum</name>
    <name type="common">Dinoflagellate</name>
    <name type="synonym">Zooxanthella microadriatica</name>
    <dbReference type="NCBI Taxonomy" id="2951"/>
    <lineage>
        <taxon>Eukaryota</taxon>
        <taxon>Sar</taxon>
        <taxon>Alveolata</taxon>
        <taxon>Dinophyceae</taxon>
        <taxon>Suessiales</taxon>
        <taxon>Symbiodiniaceae</taxon>
        <taxon>Symbiodinium</taxon>
    </lineage>
</organism>
<dbReference type="CDD" id="cd09272">
    <property type="entry name" value="RNase_HI_RT_Ty1"/>
    <property type="match status" value="1"/>
</dbReference>
<proteinExistence type="predicted"/>
<comment type="caution">
    <text evidence="1">The sequence shown here is derived from an EMBL/GenBank/DDBJ whole genome shotgun (WGS) entry which is preliminary data.</text>
</comment>
<keyword evidence="2" id="KW-1185">Reference proteome</keyword>
<dbReference type="AlphaFoldDB" id="A0A1Q9DFQ3"/>
<dbReference type="PANTHER" id="PTHR11439:SF467">
    <property type="entry name" value="INTEGRASE CATALYTIC DOMAIN-CONTAINING PROTEIN"/>
    <property type="match status" value="1"/>
</dbReference>
<dbReference type="SUPFAM" id="SSF56672">
    <property type="entry name" value="DNA/RNA polymerases"/>
    <property type="match status" value="1"/>
</dbReference>
<dbReference type="OrthoDB" id="447404at2759"/>
<dbReference type="PANTHER" id="PTHR11439">
    <property type="entry name" value="GAG-POL-RELATED RETROTRANSPOSON"/>
    <property type="match status" value="1"/>
</dbReference>